<keyword evidence="4 5" id="KW-0472">Membrane</keyword>
<name>A0ABQ3GZR0_9NEIS</name>
<evidence type="ECO:0000256" key="4">
    <source>
        <dbReference type="ARBA" id="ARBA00023136"/>
    </source>
</evidence>
<proteinExistence type="predicted"/>
<feature type="transmembrane region" description="Helical" evidence="5">
    <location>
        <begin position="31"/>
        <end position="51"/>
    </location>
</feature>
<dbReference type="InterPro" id="IPR003825">
    <property type="entry name" value="Colicin-V_CvpA"/>
</dbReference>
<reference evidence="7" key="1">
    <citation type="journal article" date="2019" name="Int. J. Syst. Evol. Microbiol.">
        <title>The Global Catalogue of Microorganisms (GCM) 10K type strain sequencing project: providing services to taxonomists for standard genome sequencing and annotation.</title>
        <authorList>
            <consortium name="The Broad Institute Genomics Platform"/>
            <consortium name="The Broad Institute Genome Sequencing Center for Infectious Disease"/>
            <person name="Wu L."/>
            <person name="Ma J."/>
        </authorList>
    </citation>
    <scope>NUCLEOTIDE SEQUENCE [LARGE SCALE GENOMIC DNA]</scope>
    <source>
        <strain evidence="7">KCTC 23701</strain>
    </source>
</reference>
<comment type="subcellular location">
    <subcellularLocation>
        <location evidence="1">Membrane</location>
        <topology evidence="1">Multi-pass membrane protein</topology>
    </subcellularLocation>
</comment>
<gene>
    <name evidence="6" type="ORF">GCM10007350_10410</name>
</gene>
<dbReference type="RefSeq" id="WP_189459094.1">
    <property type="nucleotide sequence ID" value="NZ_BMYO01000002.1"/>
</dbReference>
<dbReference type="PANTHER" id="PTHR36926:SF1">
    <property type="entry name" value="COLICIN V PRODUCTION PROTEIN"/>
    <property type="match status" value="1"/>
</dbReference>
<accession>A0ABQ3GZR0</accession>
<comment type="caution">
    <text evidence="6">The sequence shown here is derived from an EMBL/GenBank/DDBJ whole genome shotgun (WGS) entry which is preliminary data.</text>
</comment>
<feature type="transmembrane region" description="Helical" evidence="5">
    <location>
        <begin position="63"/>
        <end position="85"/>
    </location>
</feature>
<dbReference type="InterPro" id="IPR052719">
    <property type="entry name" value="CvpA-like"/>
</dbReference>
<dbReference type="Proteomes" id="UP000604737">
    <property type="component" value="Unassembled WGS sequence"/>
</dbReference>
<dbReference type="PANTHER" id="PTHR36926">
    <property type="entry name" value="COLICIN V PRODUCTION PROTEIN"/>
    <property type="match status" value="1"/>
</dbReference>
<evidence type="ECO:0000256" key="5">
    <source>
        <dbReference type="SAM" id="Phobius"/>
    </source>
</evidence>
<dbReference type="EMBL" id="BMYO01000002">
    <property type="protein sequence ID" value="GHD59236.1"/>
    <property type="molecule type" value="Genomic_DNA"/>
</dbReference>
<evidence type="ECO:0000256" key="2">
    <source>
        <dbReference type="ARBA" id="ARBA00022692"/>
    </source>
</evidence>
<keyword evidence="7" id="KW-1185">Reference proteome</keyword>
<sequence>MTGFDYAVLAILGLSILLSVMRGLTQELLALAGWVISAWLALNYAAPMSIHMPAALPNEGLRYLAALISIFCAAWLLTAIVRITLNQFLKATGLKPVDRLLGSVFGLVRGSLFVVLLVLAAGLTGLPKTELWRDAMFSPLFEQAARMTLPWLPESLAGHVSFD</sequence>
<keyword evidence="3 5" id="KW-1133">Transmembrane helix</keyword>
<dbReference type="Pfam" id="PF02674">
    <property type="entry name" value="Colicin_V"/>
    <property type="match status" value="1"/>
</dbReference>
<evidence type="ECO:0000313" key="7">
    <source>
        <dbReference type="Proteomes" id="UP000604737"/>
    </source>
</evidence>
<evidence type="ECO:0000313" key="6">
    <source>
        <dbReference type="EMBL" id="GHD59236.1"/>
    </source>
</evidence>
<feature type="transmembrane region" description="Helical" evidence="5">
    <location>
        <begin position="106"/>
        <end position="126"/>
    </location>
</feature>
<protein>
    <submittedName>
        <fullName evidence="6">Bacteriocin production protein</fullName>
    </submittedName>
</protein>
<organism evidence="6 7">
    <name type="scientific">Jeongeupia chitinilytica</name>
    <dbReference type="NCBI Taxonomy" id="1041641"/>
    <lineage>
        <taxon>Bacteria</taxon>
        <taxon>Pseudomonadati</taxon>
        <taxon>Pseudomonadota</taxon>
        <taxon>Betaproteobacteria</taxon>
        <taxon>Neisseriales</taxon>
        <taxon>Chitinibacteraceae</taxon>
        <taxon>Jeongeupia</taxon>
    </lineage>
</organism>
<feature type="transmembrane region" description="Helical" evidence="5">
    <location>
        <begin position="6"/>
        <end position="24"/>
    </location>
</feature>
<evidence type="ECO:0000256" key="1">
    <source>
        <dbReference type="ARBA" id="ARBA00004141"/>
    </source>
</evidence>
<keyword evidence="2 5" id="KW-0812">Transmembrane</keyword>
<evidence type="ECO:0000256" key="3">
    <source>
        <dbReference type="ARBA" id="ARBA00022989"/>
    </source>
</evidence>